<evidence type="ECO:0000256" key="4">
    <source>
        <dbReference type="ARBA" id="ARBA00022475"/>
    </source>
</evidence>
<dbReference type="PATRIC" id="fig|1609981.3.peg.541"/>
<feature type="transmembrane region" description="Helical" evidence="8">
    <location>
        <begin position="85"/>
        <end position="109"/>
    </location>
</feature>
<feature type="transmembrane region" description="Helical" evidence="8">
    <location>
        <begin position="483"/>
        <end position="502"/>
    </location>
</feature>
<feature type="transmembrane region" description="Helical" evidence="8">
    <location>
        <begin position="130"/>
        <end position="150"/>
    </location>
</feature>
<keyword evidence="3" id="KW-0813">Transport</keyword>
<dbReference type="Proteomes" id="UP000035268">
    <property type="component" value="Chromosome"/>
</dbReference>
<feature type="transmembrane region" description="Helical" evidence="8">
    <location>
        <begin position="355"/>
        <end position="373"/>
    </location>
</feature>
<name>A0A0G3EEE1_9BACT</name>
<evidence type="ECO:0000313" key="9">
    <source>
        <dbReference type="EMBL" id="AKJ63792.1"/>
    </source>
</evidence>
<reference evidence="9 10" key="2">
    <citation type="journal article" date="2016" name="ISME J.">
        <title>Characterization of the first cultured representative of Verrucomicrobia subdivision 5 indicates the proposal of a novel phylum.</title>
        <authorList>
            <person name="Spring S."/>
            <person name="Bunk B."/>
            <person name="Sproer C."/>
            <person name="Schumann P."/>
            <person name="Rohde M."/>
            <person name="Tindall B.J."/>
            <person name="Klenk H.P."/>
        </authorList>
    </citation>
    <scope>NUCLEOTIDE SEQUENCE [LARGE SCALE GENOMIC DNA]</scope>
    <source>
        <strain evidence="9 10">L21-Fru-AB</strain>
    </source>
</reference>
<feature type="transmembrane region" description="Helical" evidence="8">
    <location>
        <begin position="52"/>
        <end position="73"/>
    </location>
</feature>
<dbReference type="PANTHER" id="PTHR30047">
    <property type="entry name" value="HIGH-AFFINITY CHOLINE TRANSPORT PROTEIN-RELATED"/>
    <property type="match status" value="1"/>
</dbReference>
<dbReference type="Pfam" id="PF02028">
    <property type="entry name" value="BCCT"/>
    <property type="match status" value="1"/>
</dbReference>
<keyword evidence="6 8" id="KW-1133">Transmembrane helix</keyword>
<gene>
    <name evidence="9" type="primary">betL</name>
    <name evidence="9" type="ORF">L21SP4_00520</name>
</gene>
<feature type="transmembrane region" description="Helical" evidence="8">
    <location>
        <begin position="430"/>
        <end position="456"/>
    </location>
</feature>
<evidence type="ECO:0000256" key="3">
    <source>
        <dbReference type="ARBA" id="ARBA00022448"/>
    </source>
</evidence>
<keyword evidence="10" id="KW-1185">Reference proteome</keyword>
<feature type="transmembrane region" description="Helical" evidence="8">
    <location>
        <begin position="508"/>
        <end position="527"/>
    </location>
</feature>
<dbReference type="NCBIfam" id="TIGR00842">
    <property type="entry name" value="bcct"/>
    <property type="match status" value="1"/>
</dbReference>
<feature type="transmembrane region" description="Helical" evidence="8">
    <location>
        <begin position="300"/>
        <end position="320"/>
    </location>
</feature>
<evidence type="ECO:0000313" key="10">
    <source>
        <dbReference type="Proteomes" id="UP000035268"/>
    </source>
</evidence>
<evidence type="ECO:0000256" key="2">
    <source>
        <dbReference type="ARBA" id="ARBA00005658"/>
    </source>
</evidence>
<organism evidence="9 10">
    <name type="scientific">Kiritimatiella glycovorans</name>
    <dbReference type="NCBI Taxonomy" id="1307763"/>
    <lineage>
        <taxon>Bacteria</taxon>
        <taxon>Pseudomonadati</taxon>
        <taxon>Kiritimatiellota</taxon>
        <taxon>Kiritimatiellia</taxon>
        <taxon>Kiritimatiellales</taxon>
        <taxon>Kiritimatiellaceae</taxon>
        <taxon>Kiritimatiella</taxon>
    </lineage>
</organism>
<evidence type="ECO:0000256" key="1">
    <source>
        <dbReference type="ARBA" id="ARBA00004651"/>
    </source>
</evidence>
<feature type="transmembrane region" description="Helical" evidence="8">
    <location>
        <begin position="267"/>
        <end position="288"/>
    </location>
</feature>
<accession>A0A0G3EEE1</accession>
<evidence type="ECO:0000256" key="5">
    <source>
        <dbReference type="ARBA" id="ARBA00022692"/>
    </source>
</evidence>
<dbReference type="PANTHER" id="PTHR30047:SF7">
    <property type="entry name" value="HIGH-AFFINITY CHOLINE TRANSPORT PROTEIN"/>
    <property type="match status" value="1"/>
</dbReference>
<keyword evidence="7 8" id="KW-0472">Membrane</keyword>
<proteinExistence type="inferred from homology"/>
<evidence type="ECO:0000256" key="8">
    <source>
        <dbReference type="SAM" id="Phobius"/>
    </source>
</evidence>
<keyword evidence="5 8" id="KW-0812">Transmembrane</keyword>
<dbReference type="KEGG" id="vbl:L21SP4_00520"/>
<dbReference type="STRING" id="1307763.L21SP4_00520"/>
<feature type="transmembrane region" description="Helical" evidence="8">
    <location>
        <begin position="385"/>
        <end position="410"/>
    </location>
</feature>
<dbReference type="GO" id="GO:0005886">
    <property type="term" value="C:plasma membrane"/>
    <property type="evidence" value="ECO:0007669"/>
    <property type="project" value="UniProtKB-SubCell"/>
</dbReference>
<sequence length="568" mass="61931">MSAPAVAGGTFPNARAFSTPRAASARVAAMASSDSGDGGTVRGRRFDVHPPVFWPSLILILLFIALTLLVGAPMEKIFSSIQEGIAIRFGWFFVLAVNFYLLFTLYLAFSRFGTLRLGGPDAVPDFGRTSWFAMLFSAGMGIGILFWSVAEPLSHYVHAPTAAAETEAAARAAMRLTFLHWGLHAWGVYALVGLALAFFAFNRRQPISIRSVFYPLLGNRAYRWPGHLIDVVAVAATLFGLATSLGFGVRQMSSGFHFLFGWQDSLTLQLVLIALITAAATLSVASGIDHGVKRLSELNIYTAAVLMIFLAAAGPTLFILDGFVQNTGSYLQHFFELSFWTETYAGDGWQHRWTIFYWSWWISWSPFVGMFIARISRGRTVREFVLSVLIVPALLTFFWISVFGGAGLYLELHEGADIARGISNHVATSLYALFEHFPFTLAAQALAVLLVMSFFVTSADSGSLVVDAFTSGGKLDTPIFQRVLWALLAGAVAAVLLVGGGIGALQTAAVSTGLPFAAVLIGMGWSLRRGLIEEREREALREREEERRSYEDLVRDLVAGGGREEDTS</sequence>
<dbReference type="EMBL" id="CP010904">
    <property type="protein sequence ID" value="AKJ63792.1"/>
    <property type="molecule type" value="Genomic_DNA"/>
</dbReference>
<feature type="transmembrane region" description="Helical" evidence="8">
    <location>
        <begin position="183"/>
        <end position="201"/>
    </location>
</feature>
<evidence type="ECO:0000256" key="7">
    <source>
        <dbReference type="ARBA" id="ARBA00023136"/>
    </source>
</evidence>
<evidence type="ECO:0000256" key="6">
    <source>
        <dbReference type="ARBA" id="ARBA00022989"/>
    </source>
</evidence>
<keyword evidence="4" id="KW-1003">Cell membrane</keyword>
<dbReference type="InterPro" id="IPR000060">
    <property type="entry name" value="BCCT_transptr"/>
</dbReference>
<dbReference type="AlphaFoldDB" id="A0A0G3EEE1"/>
<comment type="similarity">
    <text evidence="2">Belongs to the BCCT transporter (TC 2.A.15) family.</text>
</comment>
<protein>
    <submittedName>
        <fullName evidence="9">Glycine betaine-Na(+) symporter</fullName>
    </submittedName>
</protein>
<feature type="transmembrane region" description="Helical" evidence="8">
    <location>
        <begin position="228"/>
        <end position="247"/>
    </location>
</feature>
<dbReference type="GO" id="GO:0022857">
    <property type="term" value="F:transmembrane transporter activity"/>
    <property type="evidence" value="ECO:0007669"/>
    <property type="project" value="InterPro"/>
</dbReference>
<comment type="subcellular location">
    <subcellularLocation>
        <location evidence="1">Cell membrane</location>
        <topology evidence="1">Multi-pass membrane protein</topology>
    </subcellularLocation>
</comment>
<reference evidence="10" key="1">
    <citation type="submission" date="2015-02" db="EMBL/GenBank/DDBJ databases">
        <title>Description and complete genome sequence of the first cultured representative of the subdivision 5 of the Verrucomicrobia phylum.</title>
        <authorList>
            <person name="Spring S."/>
            <person name="Bunk B."/>
            <person name="Sproer C."/>
            <person name="Klenk H.-P."/>
        </authorList>
    </citation>
    <scope>NUCLEOTIDE SEQUENCE [LARGE SCALE GENOMIC DNA]</scope>
    <source>
        <strain evidence="10">L21-Fru-AB</strain>
    </source>
</reference>